<organism evidence="2 3">
    <name type="scientific">Pipistrellus nathusii</name>
    <name type="common">Nathusius' pipistrelle</name>
    <dbReference type="NCBI Taxonomy" id="59473"/>
    <lineage>
        <taxon>Eukaryota</taxon>
        <taxon>Metazoa</taxon>
        <taxon>Chordata</taxon>
        <taxon>Craniata</taxon>
        <taxon>Vertebrata</taxon>
        <taxon>Euteleostomi</taxon>
        <taxon>Mammalia</taxon>
        <taxon>Eutheria</taxon>
        <taxon>Laurasiatheria</taxon>
        <taxon>Chiroptera</taxon>
        <taxon>Yangochiroptera</taxon>
        <taxon>Vespertilionidae</taxon>
        <taxon>Pipistrellus</taxon>
    </lineage>
</organism>
<evidence type="ECO:0000313" key="2">
    <source>
        <dbReference type="EMBL" id="CAK6450118.1"/>
    </source>
</evidence>
<reference evidence="2" key="1">
    <citation type="submission" date="2023-12" db="EMBL/GenBank/DDBJ databases">
        <authorList>
            <person name="Brown T."/>
        </authorList>
    </citation>
    <scope>NUCLEOTIDE SEQUENCE</scope>
</reference>
<dbReference type="Proteomes" id="UP001314169">
    <property type="component" value="Chromosome X"/>
</dbReference>
<sequence length="79" mass="8426">MNSELRMPTGPWAPPSPEEPSPGPPLPEAASTSAEEEPCGGNGVVIPRKGGRRVQPVFRIIYTALGKPHEGTTLEPLRK</sequence>
<keyword evidence="3" id="KW-1185">Reference proteome</keyword>
<gene>
    <name evidence="2" type="ORF">MPIPNATIZW_LOCUS18424</name>
</gene>
<evidence type="ECO:0000313" key="3">
    <source>
        <dbReference type="Proteomes" id="UP001314169"/>
    </source>
</evidence>
<feature type="compositionally biased region" description="Pro residues" evidence="1">
    <location>
        <begin position="11"/>
        <end position="27"/>
    </location>
</feature>
<protein>
    <submittedName>
        <fullName evidence="2">Uncharacterized protein</fullName>
    </submittedName>
</protein>
<accession>A0ABP0AJN5</accession>
<name>A0ABP0AJN5_PIPNA</name>
<feature type="region of interest" description="Disordered" evidence="1">
    <location>
        <begin position="1"/>
        <end position="50"/>
    </location>
</feature>
<proteinExistence type="predicted"/>
<evidence type="ECO:0000256" key="1">
    <source>
        <dbReference type="SAM" id="MobiDB-lite"/>
    </source>
</evidence>
<dbReference type="EMBL" id="OY882879">
    <property type="protein sequence ID" value="CAK6450118.1"/>
    <property type="molecule type" value="Genomic_DNA"/>
</dbReference>